<reference evidence="6 7" key="1">
    <citation type="submission" date="2020-01" db="EMBL/GenBank/DDBJ databases">
        <title>Whole genome sequence of Heliobacterium gestii DSM 11169.</title>
        <authorList>
            <person name="Kyndt J.A."/>
            <person name="Meyer T.E."/>
        </authorList>
    </citation>
    <scope>NUCLEOTIDE SEQUENCE [LARGE SCALE GENOMIC DNA]</scope>
    <source>
        <strain evidence="6 7">DSM 11169</strain>
    </source>
</reference>
<dbReference type="GO" id="GO:0051607">
    <property type="term" value="P:defense response to virus"/>
    <property type="evidence" value="ECO:0007669"/>
    <property type="project" value="UniProtKB-KW"/>
</dbReference>
<evidence type="ECO:0000256" key="2">
    <source>
        <dbReference type="ARBA" id="ARBA00006161"/>
    </source>
</evidence>
<comment type="subcellular location">
    <subcellularLocation>
        <location evidence="1">Cytoplasm</location>
    </subcellularLocation>
</comment>
<dbReference type="InterPro" id="IPR023101">
    <property type="entry name" value="AF1862-like_dom_sf"/>
</dbReference>
<evidence type="ECO:0000256" key="3">
    <source>
        <dbReference type="ARBA" id="ARBA00022490"/>
    </source>
</evidence>
<evidence type="ECO:0000256" key="4">
    <source>
        <dbReference type="ARBA" id="ARBA00023118"/>
    </source>
</evidence>
<dbReference type="Pfam" id="PF09701">
    <property type="entry name" value="Cas_Cmr5"/>
    <property type="match status" value="1"/>
</dbReference>
<keyword evidence="3" id="KW-0963">Cytoplasm</keyword>
<dbReference type="AlphaFoldDB" id="A0A845LGP9"/>
<dbReference type="SUPFAM" id="SSF158568">
    <property type="entry name" value="AF1862-like"/>
    <property type="match status" value="1"/>
</dbReference>
<evidence type="ECO:0000256" key="5">
    <source>
        <dbReference type="ARBA" id="ARBA00030001"/>
    </source>
</evidence>
<keyword evidence="4" id="KW-0051">Antiviral defense</keyword>
<accession>A0A845LGP9</accession>
<gene>
    <name evidence="6" type="primary">cmr5</name>
    <name evidence="6" type="ORF">GTO89_03170</name>
</gene>
<evidence type="ECO:0000256" key="1">
    <source>
        <dbReference type="ARBA" id="ARBA00004496"/>
    </source>
</evidence>
<dbReference type="OrthoDB" id="285848at2"/>
<comment type="similarity">
    <text evidence="2">Belongs to the CRISPR system Cmr5 family.</text>
</comment>
<proteinExistence type="inferred from homology"/>
<dbReference type="InterPro" id="IPR010160">
    <property type="entry name" value="CRISPR-assoc_prot_Cmr5"/>
</dbReference>
<keyword evidence="7" id="KW-1185">Reference proteome</keyword>
<evidence type="ECO:0000313" key="7">
    <source>
        <dbReference type="Proteomes" id="UP000471031"/>
    </source>
</evidence>
<dbReference type="Gene3D" id="1.10.520.30">
    <property type="entry name" value="AF1862-like domain"/>
    <property type="match status" value="1"/>
</dbReference>
<dbReference type="EMBL" id="WXEX01000002">
    <property type="protein sequence ID" value="MZP42036.1"/>
    <property type="molecule type" value="Genomic_DNA"/>
</dbReference>
<dbReference type="GO" id="GO:0005737">
    <property type="term" value="C:cytoplasm"/>
    <property type="evidence" value="ECO:0007669"/>
    <property type="project" value="UniProtKB-SubCell"/>
</dbReference>
<organism evidence="6 7">
    <name type="scientific">Heliomicrobium gestii</name>
    <name type="common">Heliobacterium gestii</name>
    <dbReference type="NCBI Taxonomy" id="2699"/>
    <lineage>
        <taxon>Bacteria</taxon>
        <taxon>Bacillati</taxon>
        <taxon>Bacillota</taxon>
        <taxon>Clostridia</taxon>
        <taxon>Eubacteriales</taxon>
        <taxon>Heliobacteriaceae</taxon>
        <taxon>Heliomicrobium</taxon>
    </lineage>
</organism>
<protein>
    <recommendedName>
        <fullName evidence="5">CRISPR type III-B/RAMP module-associated protein Cmr5</fullName>
    </recommendedName>
</protein>
<dbReference type="Proteomes" id="UP000471031">
    <property type="component" value="Unassembled WGS sequence"/>
</dbReference>
<comment type="caution">
    <text evidence="6">The sequence shown here is derived from an EMBL/GenBank/DDBJ whole genome shotgun (WGS) entry which is preliminary data.</text>
</comment>
<name>A0A845LGP9_HELGE</name>
<sequence>MEQSNGGESGIAPAETNRTYIQRMAVDAFKKVKNLEESSSENKDTKDKYASYATSLPVTIITNGLGQAAATLLAAAKADVKEANNVQKANMKLYKDLEHWLCRDDSMAPYYTPQDETPDLMRKIVESDRNTYMRAQAEALAWLQWLKKFATAYLKQRG</sequence>
<dbReference type="NCBIfam" id="TIGR01881">
    <property type="entry name" value="cas_Cmr5"/>
    <property type="match status" value="1"/>
</dbReference>
<evidence type="ECO:0000313" key="6">
    <source>
        <dbReference type="EMBL" id="MZP42036.1"/>
    </source>
</evidence>